<dbReference type="PANTHER" id="PTHR35526:SF3">
    <property type="entry name" value="ANTI-SIGMA-F FACTOR RSBW"/>
    <property type="match status" value="1"/>
</dbReference>
<dbReference type="InterPro" id="IPR003594">
    <property type="entry name" value="HATPase_dom"/>
</dbReference>
<dbReference type="InterPro" id="IPR050267">
    <property type="entry name" value="Anti-sigma-factor_SerPK"/>
</dbReference>
<sequence length="245" mass="26355">MNEWNDIAVLVPVRDIDIASVPLLREQVDGLIDMGMRRIIINCQNVAFIDSTGLAFLLACARRLARGEGLLSLVNASPNVIRFIQIARLIDVLHVRPAQKTALPVLSAGVLPKWNKTISVTGGIECLGAYRHRVSELLATLPMTADARFDTALAAGEALSNAFDHAGGVGCSMTVQAYPDRVVIEVRDGGAGFELSADQEIEASEERGRGIKLMRMLVDSVDVSRRRDVPGTCVRLVKLIGAAAA</sequence>
<dbReference type="EMBL" id="QSRJ01000002">
    <property type="protein sequence ID" value="RGL11634.1"/>
    <property type="molecule type" value="Genomic_DNA"/>
</dbReference>
<dbReference type="Proteomes" id="UP000260943">
    <property type="component" value="Unassembled WGS sequence"/>
</dbReference>
<dbReference type="Pfam" id="PF13581">
    <property type="entry name" value="HATPase_c_2"/>
    <property type="match status" value="1"/>
</dbReference>
<dbReference type="GO" id="GO:0043856">
    <property type="term" value="F:anti-sigma factor antagonist activity"/>
    <property type="evidence" value="ECO:0007669"/>
    <property type="project" value="InterPro"/>
</dbReference>
<dbReference type="CDD" id="cd16936">
    <property type="entry name" value="HATPase_RsbW-like"/>
    <property type="match status" value="1"/>
</dbReference>
<gene>
    <name evidence="5" type="ORF">DXC81_02240</name>
</gene>
<evidence type="ECO:0000256" key="2">
    <source>
        <dbReference type="ARBA" id="ARBA00022527"/>
    </source>
</evidence>
<evidence type="ECO:0000256" key="3">
    <source>
        <dbReference type="RuleBase" id="RU003749"/>
    </source>
</evidence>
<accession>A0A3E4QXS3</accession>
<evidence type="ECO:0000313" key="5">
    <source>
        <dbReference type="EMBL" id="RGL11634.1"/>
    </source>
</evidence>
<dbReference type="InterPro" id="IPR002645">
    <property type="entry name" value="STAS_dom"/>
</dbReference>
<evidence type="ECO:0000256" key="1">
    <source>
        <dbReference type="ARBA" id="ARBA00009013"/>
    </source>
</evidence>
<organism evidence="5 6">
    <name type="scientific">Collinsella tanakaei</name>
    <dbReference type="NCBI Taxonomy" id="626935"/>
    <lineage>
        <taxon>Bacteria</taxon>
        <taxon>Bacillati</taxon>
        <taxon>Actinomycetota</taxon>
        <taxon>Coriobacteriia</taxon>
        <taxon>Coriobacteriales</taxon>
        <taxon>Coriobacteriaceae</taxon>
        <taxon>Collinsella</taxon>
    </lineage>
</organism>
<dbReference type="AlphaFoldDB" id="A0A3E4QXS3"/>
<dbReference type="NCBIfam" id="TIGR00377">
    <property type="entry name" value="ant_ant_sig"/>
    <property type="match status" value="1"/>
</dbReference>
<dbReference type="PANTHER" id="PTHR35526">
    <property type="entry name" value="ANTI-SIGMA-F FACTOR RSBW-RELATED"/>
    <property type="match status" value="1"/>
</dbReference>
<evidence type="ECO:0000259" key="4">
    <source>
        <dbReference type="PROSITE" id="PS50801"/>
    </source>
</evidence>
<dbReference type="RefSeq" id="WP_117678984.1">
    <property type="nucleotide sequence ID" value="NZ_CAJJKC010000003.1"/>
</dbReference>
<dbReference type="SUPFAM" id="SSF55874">
    <property type="entry name" value="ATPase domain of HSP90 chaperone/DNA topoisomerase II/histidine kinase"/>
    <property type="match status" value="1"/>
</dbReference>
<keyword evidence="2" id="KW-0418">Kinase</keyword>
<name>A0A3E4QXS3_9ACTN</name>
<feature type="domain" description="STAS" evidence="4">
    <location>
        <begin position="1"/>
        <end position="106"/>
    </location>
</feature>
<dbReference type="InterPro" id="IPR036513">
    <property type="entry name" value="STAS_dom_sf"/>
</dbReference>
<reference evidence="5 6" key="1">
    <citation type="submission" date="2018-08" db="EMBL/GenBank/DDBJ databases">
        <title>A genome reference for cultivated species of the human gut microbiota.</title>
        <authorList>
            <person name="Zou Y."/>
            <person name="Xue W."/>
            <person name="Luo G."/>
        </authorList>
    </citation>
    <scope>NUCLEOTIDE SEQUENCE [LARGE SCALE GENOMIC DNA]</scope>
    <source>
        <strain evidence="5 6">TF08-14</strain>
    </source>
</reference>
<keyword evidence="2" id="KW-0723">Serine/threonine-protein kinase</keyword>
<dbReference type="CDD" id="cd07043">
    <property type="entry name" value="STAS_anti-anti-sigma_factors"/>
    <property type="match status" value="1"/>
</dbReference>
<dbReference type="GO" id="GO:0004674">
    <property type="term" value="F:protein serine/threonine kinase activity"/>
    <property type="evidence" value="ECO:0007669"/>
    <property type="project" value="UniProtKB-KW"/>
</dbReference>
<comment type="similarity">
    <text evidence="1 3">Belongs to the anti-sigma-factor antagonist family.</text>
</comment>
<dbReference type="Pfam" id="PF01740">
    <property type="entry name" value="STAS"/>
    <property type="match status" value="1"/>
</dbReference>
<dbReference type="Gene3D" id="3.30.750.24">
    <property type="entry name" value="STAS domain"/>
    <property type="match status" value="1"/>
</dbReference>
<protein>
    <recommendedName>
        <fullName evidence="3">Anti-sigma factor antagonist</fullName>
    </recommendedName>
</protein>
<dbReference type="InterPro" id="IPR036890">
    <property type="entry name" value="HATPase_C_sf"/>
</dbReference>
<dbReference type="PROSITE" id="PS50801">
    <property type="entry name" value="STAS"/>
    <property type="match status" value="1"/>
</dbReference>
<comment type="caution">
    <text evidence="5">The sequence shown here is derived from an EMBL/GenBank/DDBJ whole genome shotgun (WGS) entry which is preliminary data.</text>
</comment>
<dbReference type="InterPro" id="IPR003658">
    <property type="entry name" value="Anti-sigma_ant"/>
</dbReference>
<proteinExistence type="inferred from homology"/>
<evidence type="ECO:0000313" key="6">
    <source>
        <dbReference type="Proteomes" id="UP000260943"/>
    </source>
</evidence>
<dbReference type="SUPFAM" id="SSF52091">
    <property type="entry name" value="SpoIIaa-like"/>
    <property type="match status" value="1"/>
</dbReference>
<dbReference type="Gene3D" id="3.30.565.10">
    <property type="entry name" value="Histidine kinase-like ATPase, C-terminal domain"/>
    <property type="match status" value="1"/>
</dbReference>
<keyword evidence="2" id="KW-0808">Transferase</keyword>